<dbReference type="InterPro" id="IPR053273">
    <property type="entry name" value="CST_Regulator"/>
</dbReference>
<name>A0A834ZPA6_TETSI</name>
<dbReference type="PANTHER" id="PTHR34659">
    <property type="entry name" value="BNAA05G11610D PROTEIN"/>
    <property type="match status" value="1"/>
</dbReference>
<dbReference type="AlphaFoldDB" id="A0A834ZPA6"/>
<protein>
    <submittedName>
        <fullName evidence="1">Uncharacterized protein</fullName>
    </submittedName>
</protein>
<evidence type="ECO:0000313" key="1">
    <source>
        <dbReference type="EMBL" id="KAF8411035.1"/>
    </source>
</evidence>
<evidence type="ECO:0000313" key="2">
    <source>
        <dbReference type="Proteomes" id="UP000655225"/>
    </source>
</evidence>
<dbReference type="Proteomes" id="UP000655225">
    <property type="component" value="Unassembled WGS sequence"/>
</dbReference>
<dbReference type="OrthoDB" id="778244at2759"/>
<accession>A0A834ZPA6</accession>
<sequence length="456" mass="50632">MFTMDLQCKGINWVGNIYQKFEVMCMEVHDIIYQDTVEYVENQVQTVGASVKNFCSDVMQDILPPSSVDPMKGTAPCFSLEKNADVQTDKKSKVGIDEDPVKINIEHSPEESDVIASVENELGHVSSLSELCNVNHLLPPSSADPIKEAHSNLCLGHNDIFEMYRKANVEIKENPVKEKPPPSEMSEAIAPVDNYMSGASLFCGLLNGTHEKACDSPMKISPPTPVEVTDCDFPQRAGSYNNLVNITGDSADSSALPYSDLVVPVLSFDNKEVEMGLTPFNAVLSAESDDADISTTYETLSGSLIESSGIEHKQYVHSAQSEAFMPPPEIGRSDDSNAELSNGDNVTEPSMDAIEPFDKLKLEESCVMVDSNELCFVSSRVGKHRSYKKKIRDAFASKMRLAKKQEYEQLEIWARDINTVPNQQRVESLTPSTLTRDIDRKQILLHDFCESEWELL</sequence>
<proteinExistence type="predicted"/>
<dbReference type="OMA" id="NIKKFCA"/>
<keyword evidence="2" id="KW-1185">Reference proteome</keyword>
<comment type="caution">
    <text evidence="1">The sequence shown here is derived from an EMBL/GenBank/DDBJ whole genome shotgun (WGS) entry which is preliminary data.</text>
</comment>
<dbReference type="PANTHER" id="PTHR34659:SF1">
    <property type="entry name" value="PROTEIN EGT2"/>
    <property type="match status" value="1"/>
</dbReference>
<reference evidence="1 2" key="1">
    <citation type="submission" date="2020-04" db="EMBL/GenBank/DDBJ databases">
        <title>Plant Genome Project.</title>
        <authorList>
            <person name="Zhang R.-G."/>
        </authorList>
    </citation>
    <scope>NUCLEOTIDE SEQUENCE [LARGE SCALE GENOMIC DNA]</scope>
    <source>
        <strain evidence="1">YNK0</strain>
        <tissue evidence="1">Leaf</tissue>
    </source>
</reference>
<dbReference type="EMBL" id="JABCRI010000002">
    <property type="protein sequence ID" value="KAF8411035.1"/>
    <property type="molecule type" value="Genomic_DNA"/>
</dbReference>
<gene>
    <name evidence="1" type="ORF">HHK36_003574</name>
</gene>
<organism evidence="1 2">
    <name type="scientific">Tetracentron sinense</name>
    <name type="common">Spur-leaf</name>
    <dbReference type="NCBI Taxonomy" id="13715"/>
    <lineage>
        <taxon>Eukaryota</taxon>
        <taxon>Viridiplantae</taxon>
        <taxon>Streptophyta</taxon>
        <taxon>Embryophyta</taxon>
        <taxon>Tracheophyta</taxon>
        <taxon>Spermatophyta</taxon>
        <taxon>Magnoliopsida</taxon>
        <taxon>Trochodendrales</taxon>
        <taxon>Trochodendraceae</taxon>
        <taxon>Tetracentron</taxon>
    </lineage>
</organism>